<feature type="compositionally biased region" description="Basic and acidic residues" evidence="1">
    <location>
        <begin position="50"/>
        <end position="65"/>
    </location>
</feature>
<feature type="compositionally biased region" description="Basic and acidic residues" evidence="1">
    <location>
        <begin position="851"/>
        <end position="860"/>
    </location>
</feature>
<dbReference type="Proteomes" id="UP000719412">
    <property type="component" value="Unassembled WGS sequence"/>
</dbReference>
<sequence length="968" mass="103952">MEEQGDHEEHNLEKPLKVHEKTTPHPGKKQHETSKTSHTRTPHHSIATAKYEEEVNKESKNIPKEENEDVFMFSNKQETSTICQTCGTEINGNEEIQSIETTEQHRLKTHKSHIHITSGIFPKHESKHMKSTKPSHGMSTLESKVSSIKMQEKSPETKQFETTPTTKLFEEYQGKITPKETIANAVERTSEAELTLPGIGTEESTLHFVPQVMEEKIETSGPEEKVEEQGNEIIEEPTPVKTATTINLETSSELINVNQILATVDVKVNQLLGVTQKSYTPTENIFFATNPMESVNRLISAVSVEVSKGEESLTEESFSERTKTEKFPSDLAAHEKITFYQGEGTEIAENESQAGESTEVIYPSEKIDGIAEESKVSEIPGTTAEQIESRLTQKEEIFPEEVSETIVESKETEITAQQTSRNIEGEVSKEMAGSSETTESSEVAGPPEEVAETVPEPKVIEIPGTTAVLSEDEISTEKGIAVSSGASENLEVKHPGEEVGGTVTETKETEVLGQTATQAEGGAAKEAEIGRSSAVEGLEATHPPMELGEISAGAKEGEQTQLPTETAGEVTIEEKVTSSLESSEVALPHEEVGETVPEPKVTEIPGTTAIIDEGEITKEEIAASAGTTENLKVTNPSGEIGGTVAETTENEIFGQPTAQTAEAATKKSEIDGSSAIVGLEVTRPPEEVGERSEKLKESEQIQISTQTSDEVTKGDEKVVSSEMGESSDIEGPSEEFGETVPEPKVTEIPPGTTDVPSDSEITKEEGIFISSEVTENLEVTHQTEEIGGTVAETDIFGQTETKNHGTATKEAEIVGISKIEDSEVIHSLEETGGTNVESTQTEENEQQTVKTEGEVTKEGEAGAGLEVTEAEVTQIPDEIGGIVAESKETEEPGHTADATDGEITKEGQVGASSEVGKGSKISQTNEEMGGTVAESKETEELEHTAAATEGKVTKEGETGATSEAAEGN</sequence>
<protein>
    <submittedName>
        <fullName evidence="2">Uncharacterized protein</fullName>
    </submittedName>
</protein>
<feature type="region of interest" description="Disordered" evidence="1">
    <location>
        <begin position="1"/>
        <end position="68"/>
    </location>
</feature>
<feature type="compositionally biased region" description="Acidic residues" evidence="1">
    <location>
        <begin position="725"/>
        <end position="737"/>
    </location>
</feature>
<feature type="compositionally biased region" description="Low complexity" evidence="1">
    <location>
        <begin position="442"/>
        <end position="456"/>
    </location>
</feature>
<gene>
    <name evidence="2" type="ORF">GEV33_015193</name>
</gene>
<evidence type="ECO:0000313" key="2">
    <source>
        <dbReference type="EMBL" id="KAH0807598.1"/>
    </source>
</evidence>
<feature type="region of interest" description="Disordered" evidence="1">
    <location>
        <begin position="482"/>
        <end position="507"/>
    </location>
</feature>
<feature type="compositionally biased region" description="Basic and acidic residues" evidence="1">
    <location>
        <begin position="885"/>
        <end position="894"/>
    </location>
</feature>
<feature type="compositionally biased region" description="Basic and acidic residues" evidence="1">
    <location>
        <begin position="7"/>
        <end position="35"/>
    </location>
</feature>
<comment type="caution">
    <text evidence="2">The sequence shown here is derived from an EMBL/GenBank/DDBJ whole genome shotgun (WGS) entry which is preliminary data.</text>
</comment>
<feature type="compositionally biased region" description="Basic and acidic residues" evidence="1">
    <location>
        <begin position="934"/>
        <end position="943"/>
    </location>
</feature>
<feature type="region of interest" description="Disordered" evidence="1">
    <location>
        <begin position="391"/>
        <end position="456"/>
    </location>
</feature>
<evidence type="ECO:0000313" key="3">
    <source>
        <dbReference type="Proteomes" id="UP000719412"/>
    </source>
</evidence>
<name>A0A8J6H3S3_TENMO</name>
<reference evidence="2" key="1">
    <citation type="journal article" date="2020" name="J Insects Food Feed">
        <title>The yellow mealworm (Tenebrio molitor) genome: a resource for the emerging insects as food and feed industry.</title>
        <authorList>
            <person name="Eriksson T."/>
            <person name="Andere A."/>
            <person name="Kelstrup H."/>
            <person name="Emery V."/>
            <person name="Picard C."/>
        </authorList>
    </citation>
    <scope>NUCLEOTIDE SEQUENCE</scope>
    <source>
        <strain evidence="2">Stoneville</strain>
        <tissue evidence="2">Whole head</tissue>
    </source>
</reference>
<dbReference type="EMBL" id="JABDTM020030031">
    <property type="protein sequence ID" value="KAH0807598.1"/>
    <property type="molecule type" value="Genomic_DNA"/>
</dbReference>
<feature type="region of interest" description="Disordered" evidence="1">
    <location>
        <begin position="551"/>
        <end position="615"/>
    </location>
</feature>
<feature type="compositionally biased region" description="Polar residues" evidence="1">
    <location>
        <begin position="700"/>
        <end position="709"/>
    </location>
</feature>
<feature type="compositionally biased region" description="Basic and acidic residues" evidence="1">
    <location>
        <begin position="710"/>
        <end position="719"/>
    </location>
</feature>
<feature type="compositionally biased region" description="Low complexity" evidence="1">
    <location>
        <begin position="958"/>
        <end position="968"/>
    </location>
</feature>
<feature type="compositionally biased region" description="Basic and acidic residues" evidence="1">
    <location>
        <begin position="683"/>
        <end position="699"/>
    </location>
</feature>
<accession>A0A8J6H3S3</accession>
<feature type="region of interest" description="Disordered" evidence="1">
    <location>
        <begin position="648"/>
        <end position="761"/>
    </location>
</feature>
<keyword evidence="3" id="KW-1185">Reference proteome</keyword>
<dbReference type="AlphaFoldDB" id="A0A8J6H3S3"/>
<evidence type="ECO:0000256" key="1">
    <source>
        <dbReference type="SAM" id="MobiDB-lite"/>
    </source>
</evidence>
<reference evidence="2" key="2">
    <citation type="submission" date="2021-08" db="EMBL/GenBank/DDBJ databases">
        <authorList>
            <person name="Eriksson T."/>
        </authorList>
    </citation>
    <scope>NUCLEOTIDE SEQUENCE</scope>
    <source>
        <strain evidence="2">Stoneville</strain>
        <tissue evidence="2">Whole head</tissue>
    </source>
</reference>
<proteinExistence type="predicted"/>
<feature type="region of interest" description="Disordered" evidence="1">
    <location>
        <begin position="822"/>
        <end position="968"/>
    </location>
</feature>
<organism evidence="2 3">
    <name type="scientific">Tenebrio molitor</name>
    <name type="common">Yellow mealworm beetle</name>
    <dbReference type="NCBI Taxonomy" id="7067"/>
    <lineage>
        <taxon>Eukaryota</taxon>
        <taxon>Metazoa</taxon>
        <taxon>Ecdysozoa</taxon>
        <taxon>Arthropoda</taxon>
        <taxon>Hexapoda</taxon>
        <taxon>Insecta</taxon>
        <taxon>Pterygota</taxon>
        <taxon>Neoptera</taxon>
        <taxon>Endopterygota</taxon>
        <taxon>Coleoptera</taxon>
        <taxon>Polyphaga</taxon>
        <taxon>Cucujiformia</taxon>
        <taxon>Tenebrionidae</taxon>
        <taxon>Tenebrio</taxon>
    </lineage>
</organism>